<evidence type="ECO:0000313" key="3">
    <source>
        <dbReference type="Proteomes" id="UP000023152"/>
    </source>
</evidence>
<dbReference type="InterPro" id="IPR023213">
    <property type="entry name" value="CAT-like_dom_sf"/>
</dbReference>
<dbReference type="Proteomes" id="UP000023152">
    <property type="component" value="Unassembled WGS sequence"/>
</dbReference>
<keyword evidence="1" id="KW-0812">Transmembrane</keyword>
<accession>X6NDX4</accession>
<comment type="caution">
    <text evidence="2">The sequence shown here is derived from an EMBL/GenBank/DDBJ whole genome shotgun (WGS) entry which is preliminary data.</text>
</comment>
<dbReference type="Gene3D" id="3.30.559.10">
    <property type="entry name" value="Chloramphenicol acetyltransferase-like domain"/>
    <property type="match status" value="1"/>
</dbReference>
<organism evidence="2 3">
    <name type="scientific">Reticulomyxa filosa</name>
    <dbReference type="NCBI Taxonomy" id="46433"/>
    <lineage>
        <taxon>Eukaryota</taxon>
        <taxon>Sar</taxon>
        <taxon>Rhizaria</taxon>
        <taxon>Retaria</taxon>
        <taxon>Foraminifera</taxon>
        <taxon>Monothalamids</taxon>
        <taxon>Reticulomyxidae</taxon>
        <taxon>Reticulomyxa</taxon>
    </lineage>
</organism>
<reference evidence="2 3" key="1">
    <citation type="journal article" date="2013" name="Curr. Biol.">
        <title>The Genome of the Foraminiferan Reticulomyxa filosa.</title>
        <authorList>
            <person name="Glockner G."/>
            <person name="Hulsmann N."/>
            <person name="Schleicher M."/>
            <person name="Noegel A.A."/>
            <person name="Eichinger L."/>
            <person name="Gallinger C."/>
            <person name="Pawlowski J."/>
            <person name="Sierra R."/>
            <person name="Euteneuer U."/>
            <person name="Pillet L."/>
            <person name="Moustafa A."/>
            <person name="Platzer M."/>
            <person name="Groth M."/>
            <person name="Szafranski K."/>
            <person name="Schliwa M."/>
        </authorList>
    </citation>
    <scope>NUCLEOTIDE SEQUENCE [LARGE SCALE GENOMIC DNA]</scope>
</reference>
<gene>
    <name evidence="2" type="ORF">RFI_13065</name>
</gene>
<protein>
    <submittedName>
        <fullName evidence="2">Uncharacterized protein</fullName>
    </submittedName>
</protein>
<sequence length="375" mass="43701">MAWEPVTRMLKQSPEDVLSLYRKKYCHSFDSTLPVIKGKQTSLTSTVWNWISWMGAHSLLSFHTHCAYELHFSEREIERLKNNLTFLNPYMIGIENGDSITTYEAIVCHITPLIWKLHGYNRKGISTQITTMASFRNHCSFTKNIGYFGNVLAPISTPVYTTVWFGCLPFAHSKLWRGVMFFTIMCICFFFFRFFKDSSQMLASKLRVTMNDYRQQSNKAIQNVDEYWSMVYALEHHWRGRVLPYNHHHYNNYLTLVSNEWLSNGIYDITFGCSFPAIKFVHRKDFNKFLVMPSSPCGPNSGGVDVFLYYPQYIISTLQTDTYQKLLHIASCHFSIFRNTHEQFYCKVALAKSYSAGVKVSKNCCHHLIQAINKL</sequence>
<feature type="transmembrane region" description="Helical" evidence="1">
    <location>
        <begin position="175"/>
        <end position="195"/>
    </location>
</feature>
<evidence type="ECO:0000313" key="2">
    <source>
        <dbReference type="EMBL" id="ETO24093.1"/>
    </source>
</evidence>
<keyword evidence="1" id="KW-0472">Membrane</keyword>
<dbReference type="AlphaFoldDB" id="X6NDX4"/>
<keyword evidence="1" id="KW-1133">Transmembrane helix</keyword>
<proteinExistence type="predicted"/>
<name>X6NDX4_RETFI</name>
<keyword evidence="3" id="KW-1185">Reference proteome</keyword>
<dbReference type="EMBL" id="ASPP01009456">
    <property type="protein sequence ID" value="ETO24093.1"/>
    <property type="molecule type" value="Genomic_DNA"/>
</dbReference>
<evidence type="ECO:0000256" key="1">
    <source>
        <dbReference type="SAM" id="Phobius"/>
    </source>
</evidence>